<dbReference type="KEGG" id="mgin:FRZ54_12650"/>
<name>A0A5B8UW78_9SPHI</name>
<organism evidence="1 2">
    <name type="scientific">Mucilaginibacter ginsenosidivorans</name>
    <dbReference type="NCBI Taxonomy" id="398053"/>
    <lineage>
        <taxon>Bacteria</taxon>
        <taxon>Pseudomonadati</taxon>
        <taxon>Bacteroidota</taxon>
        <taxon>Sphingobacteriia</taxon>
        <taxon>Sphingobacteriales</taxon>
        <taxon>Sphingobacteriaceae</taxon>
        <taxon>Mucilaginibacter</taxon>
    </lineage>
</organism>
<dbReference type="AlphaFoldDB" id="A0A5B8UW78"/>
<accession>A0A5B8UW78</accession>
<evidence type="ECO:0000313" key="1">
    <source>
        <dbReference type="EMBL" id="QEC63387.1"/>
    </source>
</evidence>
<proteinExistence type="predicted"/>
<dbReference type="RefSeq" id="WP_147031963.1">
    <property type="nucleotide sequence ID" value="NZ_CP042436.1"/>
</dbReference>
<reference evidence="1 2" key="1">
    <citation type="journal article" date="2017" name="Curr. Microbiol.">
        <title>Mucilaginibacter ginsenosidivorans sp. nov., Isolated from Soil of Ginseng Field.</title>
        <authorList>
            <person name="Kim M.M."/>
            <person name="Siddiqi M.Z."/>
            <person name="Im W.T."/>
        </authorList>
    </citation>
    <scope>NUCLEOTIDE SEQUENCE [LARGE SCALE GENOMIC DNA]</scope>
    <source>
        <strain evidence="1 2">Gsoil 3017</strain>
    </source>
</reference>
<protein>
    <submittedName>
        <fullName evidence="1">Uncharacterized protein</fullName>
    </submittedName>
</protein>
<dbReference type="Proteomes" id="UP000321479">
    <property type="component" value="Chromosome"/>
</dbReference>
<keyword evidence="2" id="KW-1185">Reference proteome</keyword>
<evidence type="ECO:0000313" key="2">
    <source>
        <dbReference type="Proteomes" id="UP000321479"/>
    </source>
</evidence>
<sequence length="120" mass="14048">MATFIPRTNRHSMKASEYFIKLSAELDLEKYKLQKYKELFMLASFQLMHDADLAYYDIYTKCSKNASSKDSLLSCLEQEEQLSYKNPDCFDNNTYRQSLLKVASEIKHQLVSGSLDFLFM</sequence>
<dbReference type="EMBL" id="CP042436">
    <property type="protein sequence ID" value="QEC63387.1"/>
    <property type="molecule type" value="Genomic_DNA"/>
</dbReference>
<gene>
    <name evidence="1" type="ORF">FRZ54_12650</name>
</gene>